<dbReference type="SUPFAM" id="SSF53850">
    <property type="entry name" value="Periplasmic binding protein-like II"/>
    <property type="match status" value="1"/>
</dbReference>
<sequence length="297" mass="32721">MDLRQINYFLALYDEGSVTRAAQRLHVVQPAVSMQIARLERELDQKLFERTPRLMVPTAAARTLHRLLLPVVRNLNHAREQMARLSGVVSGRLTLGMLASIANSVGAEMLADFTRTYPEVEVALVDGYSSAFIEQVSDGKLDFAIINRPGRKIGLIVEPMVDEHMVLAARTLADESPLPIAQLADLPLVLPTRRHGLRTEFERHLAAHGVTVEPKLEIDSIEGICAFVAQSHWATVLPSLALRGHVAAGRLRTRPILPAVQRRLAVIHHPHHPLSPAGLAFIDHLRTALGGSDNQTV</sequence>
<dbReference type="CDD" id="cd05466">
    <property type="entry name" value="PBP2_LTTR_substrate"/>
    <property type="match status" value="1"/>
</dbReference>
<keyword evidence="7" id="KW-1185">Reference proteome</keyword>
<dbReference type="PRINTS" id="PR00039">
    <property type="entry name" value="HTHLYSR"/>
</dbReference>
<protein>
    <submittedName>
        <fullName evidence="6">LysR family transcriptional regulator</fullName>
    </submittedName>
</protein>
<gene>
    <name evidence="6" type="ORF">EO081_11080</name>
</gene>
<keyword evidence="5" id="KW-0804">Transcription</keyword>
<dbReference type="PANTHER" id="PTHR30293">
    <property type="entry name" value="TRANSCRIPTIONAL REGULATORY PROTEIN NAC-RELATED"/>
    <property type="match status" value="1"/>
</dbReference>
<comment type="similarity">
    <text evidence="1">Belongs to the LysR transcriptional regulatory family.</text>
</comment>
<name>A0A4Q2IPW4_9SPHN</name>
<dbReference type="OrthoDB" id="7216893at2"/>
<dbReference type="InterPro" id="IPR036390">
    <property type="entry name" value="WH_DNA-bd_sf"/>
</dbReference>
<evidence type="ECO:0000256" key="5">
    <source>
        <dbReference type="ARBA" id="ARBA00023163"/>
    </source>
</evidence>
<dbReference type="Pfam" id="PF00126">
    <property type="entry name" value="HTH_1"/>
    <property type="match status" value="1"/>
</dbReference>
<reference evidence="6 7" key="1">
    <citation type="submission" date="2019-01" db="EMBL/GenBank/DDBJ databases">
        <title>Sphingomonas mucosissima sp. nov. and Sphingomonas desiccabilis sp. nov., from biological soil crusts in the Colorado Plateau, USA.</title>
        <authorList>
            <person name="Zhu D."/>
        </authorList>
    </citation>
    <scope>NUCLEOTIDE SEQUENCE [LARGE SCALE GENOMIC DNA]</scope>
    <source>
        <strain evidence="6 7">CP1D</strain>
    </source>
</reference>
<dbReference type="Proteomes" id="UP000292347">
    <property type="component" value="Unassembled WGS sequence"/>
</dbReference>
<dbReference type="EMBL" id="SDPT01000002">
    <property type="protein sequence ID" value="RXZ31746.1"/>
    <property type="molecule type" value="Genomic_DNA"/>
</dbReference>
<dbReference type="RefSeq" id="WP_129341979.1">
    <property type="nucleotide sequence ID" value="NZ_JACIDD010000002.1"/>
</dbReference>
<dbReference type="Pfam" id="PF03466">
    <property type="entry name" value="LysR_substrate"/>
    <property type="match status" value="1"/>
</dbReference>
<dbReference type="InterPro" id="IPR005119">
    <property type="entry name" value="LysR_subst-bd"/>
</dbReference>
<dbReference type="GO" id="GO:2000142">
    <property type="term" value="P:regulation of DNA-templated transcription initiation"/>
    <property type="evidence" value="ECO:0007669"/>
    <property type="project" value="TreeGrafter"/>
</dbReference>
<evidence type="ECO:0000256" key="1">
    <source>
        <dbReference type="ARBA" id="ARBA00009437"/>
    </source>
</evidence>
<dbReference type="Gene3D" id="3.40.190.290">
    <property type="match status" value="1"/>
</dbReference>
<keyword evidence="4" id="KW-0010">Activator</keyword>
<dbReference type="SUPFAM" id="SSF46785">
    <property type="entry name" value="Winged helix' DNA-binding domain"/>
    <property type="match status" value="1"/>
</dbReference>
<dbReference type="InterPro" id="IPR036388">
    <property type="entry name" value="WH-like_DNA-bd_sf"/>
</dbReference>
<dbReference type="PANTHER" id="PTHR30293:SF0">
    <property type="entry name" value="NITROGEN ASSIMILATION REGULATORY PROTEIN NAC"/>
    <property type="match status" value="1"/>
</dbReference>
<accession>A0A4Q2IPW4</accession>
<evidence type="ECO:0000256" key="4">
    <source>
        <dbReference type="ARBA" id="ARBA00023159"/>
    </source>
</evidence>
<proteinExistence type="inferred from homology"/>
<evidence type="ECO:0000256" key="2">
    <source>
        <dbReference type="ARBA" id="ARBA00023015"/>
    </source>
</evidence>
<keyword evidence="3" id="KW-0238">DNA-binding</keyword>
<dbReference type="InterPro" id="IPR000847">
    <property type="entry name" value="LysR_HTH_N"/>
</dbReference>
<dbReference type="FunFam" id="1.10.10.10:FF:000001">
    <property type="entry name" value="LysR family transcriptional regulator"/>
    <property type="match status" value="1"/>
</dbReference>
<evidence type="ECO:0000313" key="7">
    <source>
        <dbReference type="Proteomes" id="UP000292347"/>
    </source>
</evidence>
<dbReference type="AlphaFoldDB" id="A0A4Q2IPW4"/>
<evidence type="ECO:0000256" key="3">
    <source>
        <dbReference type="ARBA" id="ARBA00023125"/>
    </source>
</evidence>
<dbReference type="Gene3D" id="1.10.10.10">
    <property type="entry name" value="Winged helix-like DNA-binding domain superfamily/Winged helix DNA-binding domain"/>
    <property type="match status" value="1"/>
</dbReference>
<dbReference type="GO" id="GO:0003677">
    <property type="term" value="F:DNA binding"/>
    <property type="evidence" value="ECO:0007669"/>
    <property type="project" value="UniProtKB-KW"/>
</dbReference>
<dbReference type="GO" id="GO:0003700">
    <property type="term" value="F:DNA-binding transcription factor activity"/>
    <property type="evidence" value="ECO:0007669"/>
    <property type="project" value="InterPro"/>
</dbReference>
<dbReference type="PROSITE" id="PS50931">
    <property type="entry name" value="HTH_LYSR"/>
    <property type="match status" value="1"/>
</dbReference>
<evidence type="ECO:0000313" key="6">
    <source>
        <dbReference type="EMBL" id="RXZ31746.1"/>
    </source>
</evidence>
<organism evidence="6 7">
    <name type="scientific">Sphingomonas desiccabilis</name>
    <dbReference type="NCBI Taxonomy" id="429134"/>
    <lineage>
        <taxon>Bacteria</taxon>
        <taxon>Pseudomonadati</taxon>
        <taxon>Pseudomonadota</taxon>
        <taxon>Alphaproteobacteria</taxon>
        <taxon>Sphingomonadales</taxon>
        <taxon>Sphingomonadaceae</taxon>
        <taxon>Sphingomonas</taxon>
    </lineage>
</organism>
<comment type="caution">
    <text evidence="6">The sequence shown here is derived from an EMBL/GenBank/DDBJ whole genome shotgun (WGS) entry which is preliminary data.</text>
</comment>
<keyword evidence="2" id="KW-0805">Transcription regulation</keyword>